<reference evidence="3" key="1">
    <citation type="journal article" date="2012" name="Nature">
        <title>A physical, genetic and functional sequence assembly of the barley genome.</title>
        <authorList>
            <consortium name="The International Barley Genome Sequencing Consortium"/>
            <person name="Mayer K.F."/>
            <person name="Waugh R."/>
            <person name="Brown J.W."/>
            <person name="Schulman A."/>
            <person name="Langridge P."/>
            <person name="Platzer M."/>
            <person name="Fincher G.B."/>
            <person name="Muehlbauer G.J."/>
            <person name="Sato K."/>
            <person name="Close T.J."/>
            <person name="Wise R.P."/>
            <person name="Stein N."/>
        </authorList>
    </citation>
    <scope>NUCLEOTIDE SEQUENCE [LARGE SCALE GENOMIC DNA]</scope>
    <source>
        <strain evidence="3">cv. Morex</strain>
    </source>
</reference>
<proteinExistence type="predicted"/>
<organism evidence="2 3">
    <name type="scientific">Hordeum vulgare subsp. vulgare</name>
    <name type="common">Domesticated barley</name>
    <dbReference type="NCBI Taxonomy" id="112509"/>
    <lineage>
        <taxon>Eukaryota</taxon>
        <taxon>Viridiplantae</taxon>
        <taxon>Streptophyta</taxon>
        <taxon>Embryophyta</taxon>
        <taxon>Tracheophyta</taxon>
        <taxon>Spermatophyta</taxon>
        <taxon>Magnoliopsida</taxon>
        <taxon>Liliopsida</taxon>
        <taxon>Poales</taxon>
        <taxon>Poaceae</taxon>
        <taxon>BOP clade</taxon>
        <taxon>Pooideae</taxon>
        <taxon>Triticodae</taxon>
        <taxon>Triticeae</taxon>
        <taxon>Hordeinae</taxon>
        <taxon>Hordeum</taxon>
    </lineage>
</organism>
<dbReference type="EnsemblPlants" id="HORVU.MOREX.r3.7HG0740540.1">
    <property type="protein sequence ID" value="HORVU.MOREX.r3.7HG0740540.1"/>
    <property type="gene ID" value="HORVU.MOREX.r3.7HG0740540"/>
</dbReference>
<sequence>MFSISGGEMRGKATLILFLMVLVCHVFSAHFPSYAGSDHLDGVYYNVLPKECKLSVCHDGKDEKCFCCLATPDSPCWLNEDECKKVCSQVEFPPPSVASGSNQ</sequence>
<keyword evidence="1" id="KW-0732">Signal</keyword>
<dbReference type="AlphaFoldDB" id="A0A8I6Z0C3"/>
<dbReference type="Gramene" id="HORVU.MOREX.r3.7HG0740540.1">
    <property type="protein sequence ID" value="HORVU.MOREX.r3.7HG0740540.1"/>
    <property type="gene ID" value="HORVU.MOREX.r3.7HG0740540"/>
</dbReference>
<reference evidence="2" key="3">
    <citation type="submission" date="2022-01" db="UniProtKB">
        <authorList>
            <consortium name="EnsemblPlants"/>
        </authorList>
    </citation>
    <scope>IDENTIFICATION</scope>
    <source>
        <strain evidence="2">subsp. vulgare</strain>
    </source>
</reference>
<evidence type="ECO:0000313" key="2">
    <source>
        <dbReference type="EnsemblPlants" id="HORVU.MOREX.r3.7HG0740540.1"/>
    </source>
</evidence>
<evidence type="ECO:0000313" key="3">
    <source>
        <dbReference type="Proteomes" id="UP000011116"/>
    </source>
</evidence>
<feature type="signal peptide" evidence="1">
    <location>
        <begin position="1"/>
        <end position="28"/>
    </location>
</feature>
<dbReference type="Gramene" id="HORVU.MOREX.r2.7HG0614280.1">
    <property type="protein sequence ID" value="HORVU.MOREX.r2.7HG0614280.1"/>
    <property type="gene ID" value="HORVU.MOREX.r2.7HG0614280"/>
</dbReference>
<keyword evidence="3" id="KW-1185">Reference proteome</keyword>
<accession>A0A8I6Z0C3</accession>
<reference evidence="2" key="2">
    <citation type="submission" date="2020-10" db="EMBL/GenBank/DDBJ databases">
        <authorList>
            <person name="Scholz U."/>
            <person name="Mascher M."/>
            <person name="Fiebig A."/>
        </authorList>
    </citation>
    <scope>NUCLEOTIDE SEQUENCE [LARGE SCALE GENOMIC DNA]</scope>
    <source>
        <strain evidence="2">cv. Morex</strain>
    </source>
</reference>
<dbReference type="Proteomes" id="UP000011116">
    <property type="component" value="Chromosome 7H"/>
</dbReference>
<evidence type="ECO:0000256" key="1">
    <source>
        <dbReference type="SAM" id="SignalP"/>
    </source>
</evidence>
<protein>
    <submittedName>
        <fullName evidence="2">Uncharacterized protein</fullName>
    </submittedName>
</protein>
<name>A0A8I6Z0C3_HORVV</name>
<feature type="chain" id="PRO_5035270979" evidence="1">
    <location>
        <begin position="29"/>
        <end position="103"/>
    </location>
</feature>